<feature type="transmembrane region" description="Helical" evidence="1">
    <location>
        <begin position="91"/>
        <end position="113"/>
    </location>
</feature>
<name>A0A3M6R2D6_9BURK</name>
<keyword evidence="1" id="KW-0812">Transmembrane</keyword>
<feature type="transmembrane region" description="Helical" evidence="1">
    <location>
        <begin position="148"/>
        <end position="174"/>
    </location>
</feature>
<dbReference type="AlphaFoldDB" id="A0A3M6R2D6"/>
<sequence length="177" mass="19539">MARLLAYHSTTAKAMTQDKKTHPNAWRAVPWEDDESDQGGSEAAPLTAQEAAQWRLRHKALSPWRILACQAVVALVGALLIWIILQESVAIISWLYGAVAIVLPAVFFARAVVRRASLGVLVLSEMAKLLLSVVLIVISPWVLDRVAWWPLLLAIVLTVNMYWIAPLWLGALGVSNK</sequence>
<evidence type="ECO:0000256" key="1">
    <source>
        <dbReference type="SAM" id="Phobius"/>
    </source>
</evidence>
<dbReference type="Proteomes" id="UP000281171">
    <property type="component" value="Unassembled WGS sequence"/>
</dbReference>
<organism evidence="2 3">
    <name type="scientific">Allofranklinella schreckenbergeri</name>
    <dbReference type="NCBI Taxonomy" id="1076744"/>
    <lineage>
        <taxon>Bacteria</taxon>
        <taxon>Pseudomonadati</taxon>
        <taxon>Pseudomonadota</taxon>
        <taxon>Betaproteobacteria</taxon>
        <taxon>Burkholderiales</taxon>
        <taxon>Comamonadaceae</taxon>
        <taxon>Allofranklinella</taxon>
    </lineage>
</organism>
<accession>A0A3M6R2D6</accession>
<evidence type="ECO:0000313" key="3">
    <source>
        <dbReference type="Proteomes" id="UP000281171"/>
    </source>
</evidence>
<evidence type="ECO:0000313" key="2">
    <source>
        <dbReference type="EMBL" id="RMX09386.1"/>
    </source>
</evidence>
<keyword evidence="1" id="KW-0472">Membrane</keyword>
<feature type="transmembrane region" description="Helical" evidence="1">
    <location>
        <begin position="120"/>
        <end position="142"/>
    </location>
</feature>
<keyword evidence="1" id="KW-1133">Transmembrane helix</keyword>
<gene>
    <name evidence="2" type="ORF">EBQ24_06700</name>
</gene>
<feature type="transmembrane region" description="Helical" evidence="1">
    <location>
        <begin position="64"/>
        <end position="85"/>
    </location>
</feature>
<proteinExistence type="predicted"/>
<comment type="caution">
    <text evidence="2">The sequence shown here is derived from an EMBL/GenBank/DDBJ whole genome shotgun (WGS) entry which is preliminary data.</text>
</comment>
<dbReference type="EMBL" id="RDQK01000014">
    <property type="protein sequence ID" value="RMX09386.1"/>
    <property type="molecule type" value="Genomic_DNA"/>
</dbReference>
<reference evidence="2 3" key="1">
    <citation type="submission" date="2018-10" db="EMBL/GenBank/DDBJ databases">
        <title>Comamonadaceae CDC group NO-1 genome sequencing and assembly.</title>
        <authorList>
            <person name="Bernier A.-M."/>
            <person name="Bernard K."/>
        </authorList>
    </citation>
    <scope>NUCLEOTIDE SEQUENCE [LARGE SCALE GENOMIC DNA]</scope>
    <source>
        <strain evidence="2 3">NML180581</strain>
    </source>
</reference>
<protein>
    <submittedName>
        <fullName evidence="2">ATP synthase subunit I</fullName>
    </submittedName>
</protein>